<feature type="region of interest" description="Disordered" evidence="4">
    <location>
        <begin position="678"/>
        <end position="910"/>
    </location>
</feature>
<feature type="compositionally biased region" description="Basic and acidic residues" evidence="4">
    <location>
        <begin position="772"/>
        <end position="800"/>
    </location>
</feature>
<feature type="compositionally biased region" description="Acidic residues" evidence="4">
    <location>
        <begin position="893"/>
        <end position="908"/>
    </location>
</feature>
<evidence type="ECO:0000256" key="3">
    <source>
        <dbReference type="PROSITE-ProRule" id="PRU00023"/>
    </source>
</evidence>
<dbReference type="InterPro" id="IPR002110">
    <property type="entry name" value="Ankyrin_rpt"/>
</dbReference>
<dbReference type="Proteomes" id="UP000694888">
    <property type="component" value="Unplaced"/>
</dbReference>
<gene>
    <name evidence="6" type="primary">LOC101855746</name>
</gene>
<feature type="repeat" description="ANK" evidence="3">
    <location>
        <begin position="98"/>
        <end position="131"/>
    </location>
</feature>
<dbReference type="GeneID" id="101855746"/>
<dbReference type="InterPro" id="IPR036770">
    <property type="entry name" value="Ankyrin_rpt-contain_sf"/>
</dbReference>
<dbReference type="PROSITE" id="PS50297">
    <property type="entry name" value="ANK_REP_REGION"/>
    <property type="match status" value="3"/>
</dbReference>
<keyword evidence="1" id="KW-0677">Repeat</keyword>
<accession>A0ABM1A8G2</accession>
<feature type="region of interest" description="Disordered" evidence="4">
    <location>
        <begin position="1"/>
        <end position="25"/>
    </location>
</feature>
<feature type="compositionally biased region" description="Basic and acidic residues" evidence="4">
    <location>
        <begin position="439"/>
        <end position="493"/>
    </location>
</feature>
<feature type="region of interest" description="Disordered" evidence="4">
    <location>
        <begin position="932"/>
        <end position="956"/>
    </location>
</feature>
<feature type="compositionally biased region" description="Acidic residues" evidence="4">
    <location>
        <begin position="494"/>
        <end position="507"/>
    </location>
</feature>
<feature type="compositionally biased region" description="Acidic residues" evidence="4">
    <location>
        <begin position="726"/>
        <end position="744"/>
    </location>
</feature>
<keyword evidence="2 3" id="KW-0040">ANK repeat</keyword>
<feature type="compositionally biased region" description="Acidic residues" evidence="4">
    <location>
        <begin position="940"/>
        <end position="955"/>
    </location>
</feature>
<evidence type="ECO:0000256" key="1">
    <source>
        <dbReference type="ARBA" id="ARBA00022737"/>
    </source>
</evidence>
<dbReference type="SMART" id="SM00248">
    <property type="entry name" value="ANK"/>
    <property type="match status" value="4"/>
</dbReference>
<evidence type="ECO:0000313" key="5">
    <source>
        <dbReference type="Proteomes" id="UP000694888"/>
    </source>
</evidence>
<dbReference type="SUPFAM" id="SSF48403">
    <property type="entry name" value="Ankyrin repeat"/>
    <property type="match status" value="1"/>
</dbReference>
<proteinExistence type="predicted"/>
<dbReference type="PRINTS" id="PR01415">
    <property type="entry name" value="ANKYRIN"/>
</dbReference>
<feature type="compositionally biased region" description="Acidic residues" evidence="4">
    <location>
        <begin position="837"/>
        <end position="852"/>
    </location>
</feature>
<dbReference type="Gene3D" id="1.25.40.20">
    <property type="entry name" value="Ankyrin repeat-containing domain"/>
    <property type="match status" value="1"/>
</dbReference>
<evidence type="ECO:0000313" key="6">
    <source>
        <dbReference type="RefSeq" id="XP_012942833.1"/>
    </source>
</evidence>
<feature type="repeat" description="ANK" evidence="3">
    <location>
        <begin position="132"/>
        <end position="164"/>
    </location>
</feature>
<organism evidence="5 6">
    <name type="scientific">Aplysia californica</name>
    <name type="common">California sea hare</name>
    <dbReference type="NCBI Taxonomy" id="6500"/>
    <lineage>
        <taxon>Eukaryota</taxon>
        <taxon>Metazoa</taxon>
        <taxon>Spiralia</taxon>
        <taxon>Lophotrochozoa</taxon>
        <taxon>Mollusca</taxon>
        <taxon>Gastropoda</taxon>
        <taxon>Heterobranchia</taxon>
        <taxon>Euthyneura</taxon>
        <taxon>Tectipleura</taxon>
        <taxon>Aplysiida</taxon>
        <taxon>Aplysioidea</taxon>
        <taxon>Aplysiidae</taxon>
        <taxon>Aplysia</taxon>
    </lineage>
</organism>
<feature type="compositionally biased region" description="Basic residues" evidence="4">
    <location>
        <begin position="748"/>
        <end position="761"/>
    </location>
</feature>
<dbReference type="PANTHER" id="PTHR24171">
    <property type="entry name" value="ANKYRIN REPEAT DOMAIN-CONTAINING PROTEIN 39-RELATED"/>
    <property type="match status" value="1"/>
</dbReference>
<dbReference type="RefSeq" id="XP_012942833.1">
    <property type="nucleotide sequence ID" value="XM_013087379.2"/>
</dbReference>
<sequence length="1444" mass="162087">MKKIGGAPEPQPQEKEETKEAPHPYRTPSYWALFEAIAQGDAEVVKEVLDSKTDPQELLRKKDLQGLTPLKKSVVMSKAEIARLLVLYGAEPSVRDPIGKTALHTAATQGSRDLMAPLLVSPDSSVNVQDSFGWTPLHYAVRGKHKQAVDWLLFLGADVNIKNNEDKTPVEMCPADSPMMSVLTTLETRDPEEEPIQLCSGYVNRKQLSHIGPDSGVMFVTSDLWPRQPQFLLNVRIRPESAVPPIPLRQDELCFEDVNHYRLMCQLPEGKTRVKVYFTVFEELSHSELVMKITSKRRYLGEVPVLMSTFSKQSYTNYLACADLDLKNEGQYVLVKRPVVSILYKDVSGVLSTPDHPMFMINVPEGVLPLCPEDWEQTRRDRARQEADDLMTPLLQQYADRMNNLVEEEDADNTKPEEEGGGGGEEEDTTSTAGQPGTEEGKMEKKNTGENKNENKNPVKDTNDNKKQSEANVKSGKDSSAGEKKGGGKHKEEEEVEEEEEEEVEECVMVEGREADRCEDFYYISRGWGVYLKVQPTIDPSLLLEQPEPGQSEEVSVFHCCTAFYTVTHSSGQHPTQDCMLQMPKTPDFKKTGTVLVFMRKNLGPDEQEFPDPDDLAEETFLAEDGKSSKFEWWLARERDRWSLLPSGLANKQTRIVFRAHKFTTYIGVQLTVGSDKWEPELAGDSSDDSSGDDDDDDDDDDEGDDGEDGEDGGEAEDGEGGQGEDGGEAEDGEGGGEEGDEDDGEKKKKKKKKHHKKHRKTLVEEEEEGGDGEKGENDEREKKVKIAAEGESDKGEKTAVKGGGAQPAAEPDAPAPSPQGSTAELKTNKSANKNIDDDDSDSTSYNDDDDNNNSSSNNNKHQIDNNNSANTKQSLTPATGSGRHAPKVEEPPPGEEEEEEEEGEDDPLTFLAPEQRTLYLGMEPIGSSFASLVPRPPAVEEETEPVEAESDEELPTARARSFSIATMMGGRMILEDCNYGPALTSLHLEEVDMEQLTTEVAIMWRYRNHLLVVICAFVKARPDGDNSFDLVLEMVQQSDLAVRAEVWLGLGYKMVTKTDEFPSKSGRLFCLNMVGTVFIDGPNGCLPGAIKTEWMYYYSCRTNVIEMVVRIPPKEEPKAGLGKKAQGKKKDEKAAEVLPDLTVEIEAFPCKRAGSRVNGKDVVKWKIYLNTPDVWYDSHVALRERDDVLLDKLVKALHKSEEATAVWWKIWILLGYTEAEMEVEKVKQDWPAATSKIVKRWFVDNMDSNDRGILRLLHVLAVLELTEVLDKCISLLKIYKVELQSEQKKPRYLKMLFHWVQETKMTERSLMRLIEPDILQPISDIYLLLLANLLPGDATFDLGASMEVEENVLYTVENEENIMDPSYKPFRVLVKSRQKNDEPIHYIMLLVEMVKQLELPEARAFVVKETRKWMETIMDKEPDMCVKLENVLPSTEVEEETQG</sequence>
<feature type="compositionally biased region" description="Acidic residues" evidence="4">
    <location>
        <begin position="686"/>
        <end position="720"/>
    </location>
</feature>
<keyword evidence="5" id="KW-1185">Reference proteome</keyword>
<feature type="repeat" description="ANK" evidence="3">
    <location>
        <begin position="65"/>
        <end position="97"/>
    </location>
</feature>
<feature type="region of interest" description="Disordered" evidence="4">
    <location>
        <begin position="408"/>
        <end position="507"/>
    </location>
</feature>
<dbReference type="Pfam" id="PF12796">
    <property type="entry name" value="Ank_2"/>
    <property type="match status" value="1"/>
</dbReference>
<protein>
    <submittedName>
        <fullName evidence="6">Uncharacterized protein LOC101855746</fullName>
    </submittedName>
</protein>
<dbReference type="PROSITE" id="PS50088">
    <property type="entry name" value="ANK_REPEAT"/>
    <property type="match status" value="3"/>
</dbReference>
<reference evidence="6" key="1">
    <citation type="submission" date="2025-08" db="UniProtKB">
        <authorList>
            <consortium name="RefSeq"/>
        </authorList>
    </citation>
    <scope>IDENTIFICATION</scope>
</reference>
<evidence type="ECO:0000256" key="2">
    <source>
        <dbReference type="ARBA" id="ARBA00023043"/>
    </source>
</evidence>
<name>A0ABM1A8G2_APLCA</name>
<feature type="compositionally biased region" description="Basic and acidic residues" evidence="4">
    <location>
        <begin position="12"/>
        <end position="23"/>
    </location>
</feature>
<feature type="compositionally biased region" description="Polar residues" evidence="4">
    <location>
        <begin position="865"/>
        <end position="880"/>
    </location>
</feature>
<evidence type="ECO:0000256" key="4">
    <source>
        <dbReference type="SAM" id="MobiDB-lite"/>
    </source>
</evidence>